<dbReference type="AlphaFoldDB" id="W4LFL0"/>
<dbReference type="GO" id="GO:0006281">
    <property type="term" value="P:DNA repair"/>
    <property type="evidence" value="ECO:0007669"/>
    <property type="project" value="InterPro"/>
</dbReference>
<dbReference type="Pfam" id="PF05970">
    <property type="entry name" value="PIF1"/>
    <property type="match status" value="1"/>
</dbReference>
<name>W4LFL0_ENTF1</name>
<dbReference type="PANTHER" id="PTHR47642">
    <property type="entry name" value="ATP-DEPENDENT DNA HELICASE"/>
    <property type="match status" value="1"/>
</dbReference>
<comment type="caution">
    <text evidence="3">The sequence shown here is derived from an EMBL/GenBank/DDBJ whole genome shotgun (WGS) entry which is preliminary data.</text>
</comment>
<evidence type="ECO:0000313" key="3">
    <source>
        <dbReference type="EMBL" id="ETW96863.1"/>
    </source>
</evidence>
<gene>
    <name evidence="3" type="ORF">ETSY1_24910</name>
</gene>
<organism evidence="3 4">
    <name type="scientific">Entotheonella factor</name>
    <dbReference type="NCBI Taxonomy" id="1429438"/>
    <lineage>
        <taxon>Bacteria</taxon>
        <taxon>Pseudomonadati</taxon>
        <taxon>Nitrospinota/Tectimicrobiota group</taxon>
        <taxon>Candidatus Tectimicrobiota</taxon>
        <taxon>Candidatus Entotheonellia</taxon>
        <taxon>Candidatus Entotheonellales</taxon>
        <taxon>Candidatus Entotheonellaceae</taxon>
        <taxon>Candidatus Entotheonella</taxon>
    </lineage>
</organism>
<proteinExistence type="predicted"/>
<feature type="compositionally biased region" description="Basic residues" evidence="1">
    <location>
        <begin position="1"/>
        <end position="15"/>
    </location>
</feature>
<dbReference type="CDD" id="cd18037">
    <property type="entry name" value="DEXSc_Pif1_like"/>
    <property type="match status" value="1"/>
</dbReference>
<sequence length="461" mass="51570">MSQRRPKSKRPKRGANPKPSIELTPEASAALKLFEETAQHVFLTGRAGTGKSTLLQHFRDHTRKRLAILAPTGVAAVNVKGQTIHSFFGFGPGITPEKASRRATAKKQLYRNLQTIVIDEISMVRADLLDCIDTFLRLNGPRTREPFGGVQMILIGDLYQLPPVVQADEEELFTTHYASPFFFDAKAFQQTAFDVVQLTKVYRQRDAVFVNLLDAVRTATLDRQQLATLNARHNADLTGIDREQYVGLVTTNAMADRINALHLDRIDQPAYAFTGHVSGTFNRPQLPTDETLRLKAGARIMMLNNEPRGNWVNGTLGKVTAIDDRDEAISIRVELESGYAGKIQPYTWESIRYTFNPRTQQIESEVMGSFTQYPLRLAWGSTIHKAQGKTFDRVVVDLGRGTFAPGQAYVALSRCRTLEGLVLRKPLQPEHVKIDPRVQSFFEHVHTRCKPAPSCLSPSGC</sequence>
<dbReference type="InterPro" id="IPR051055">
    <property type="entry name" value="PIF1_helicase"/>
</dbReference>
<protein>
    <recommendedName>
        <fullName evidence="2">DNA helicase Pif1-like DEAD-box helicase domain-containing protein</fullName>
    </recommendedName>
</protein>
<dbReference type="Gene3D" id="3.40.50.300">
    <property type="entry name" value="P-loop containing nucleotide triphosphate hydrolases"/>
    <property type="match status" value="2"/>
</dbReference>
<dbReference type="HOGENOM" id="CLU_001613_7_2_7"/>
<feature type="region of interest" description="Disordered" evidence="1">
    <location>
        <begin position="1"/>
        <end position="22"/>
    </location>
</feature>
<dbReference type="CDD" id="cd18809">
    <property type="entry name" value="SF1_C_RecD"/>
    <property type="match status" value="1"/>
</dbReference>
<evidence type="ECO:0000256" key="1">
    <source>
        <dbReference type="SAM" id="MobiDB-lite"/>
    </source>
</evidence>
<reference evidence="3 4" key="1">
    <citation type="journal article" date="2014" name="Nature">
        <title>An environmental bacterial taxon with a large and distinct metabolic repertoire.</title>
        <authorList>
            <person name="Wilson M.C."/>
            <person name="Mori T."/>
            <person name="Ruckert C."/>
            <person name="Uria A.R."/>
            <person name="Helf M.J."/>
            <person name="Takada K."/>
            <person name="Gernert C."/>
            <person name="Steffens U.A."/>
            <person name="Heycke N."/>
            <person name="Schmitt S."/>
            <person name="Rinke C."/>
            <person name="Helfrich E.J."/>
            <person name="Brachmann A.O."/>
            <person name="Gurgui C."/>
            <person name="Wakimoto T."/>
            <person name="Kracht M."/>
            <person name="Crusemann M."/>
            <person name="Hentschel U."/>
            <person name="Abe I."/>
            <person name="Matsunaga S."/>
            <person name="Kalinowski J."/>
            <person name="Takeyama H."/>
            <person name="Piel J."/>
        </authorList>
    </citation>
    <scope>NUCLEOTIDE SEQUENCE [LARGE SCALE GENOMIC DNA]</scope>
    <source>
        <strain evidence="4">TSY1</strain>
    </source>
</reference>
<dbReference type="InterPro" id="IPR027417">
    <property type="entry name" value="P-loop_NTPase"/>
</dbReference>
<keyword evidence="4" id="KW-1185">Reference proteome</keyword>
<dbReference type="PANTHER" id="PTHR47642:SF5">
    <property type="entry name" value="ATP-DEPENDENT DNA HELICASE"/>
    <property type="match status" value="1"/>
</dbReference>
<dbReference type="FunFam" id="3.40.50.300:FF:001498">
    <property type="entry name" value="ATP-dependent DNA helicase"/>
    <property type="match status" value="1"/>
</dbReference>
<dbReference type="InterPro" id="IPR010285">
    <property type="entry name" value="DNA_helicase_pif1-like_DEAD"/>
</dbReference>
<evidence type="ECO:0000259" key="2">
    <source>
        <dbReference type="Pfam" id="PF05970"/>
    </source>
</evidence>
<dbReference type="Proteomes" id="UP000019141">
    <property type="component" value="Unassembled WGS sequence"/>
</dbReference>
<dbReference type="SUPFAM" id="SSF52540">
    <property type="entry name" value="P-loop containing nucleoside triphosphate hydrolases"/>
    <property type="match status" value="2"/>
</dbReference>
<dbReference type="GO" id="GO:0003678">
    <property type="term" value="F:DNA helicase activity"/>
    <property type="evidence" value="ECO:0007669"/>
    <property type="project" value="InterPro"/>
</dbReference>
<dbReference type="EMBL" id="AZHW01000732">
    <property type="protein sequence ID" value="ETW96863.1"/>
    <property type="molecule type" value="Genomic_DNA"/>
</dbReference>
<evidence type="ECO:0000313" key="4">
    <source>
        <dbReference type="Proteomes" id="UP000019141"/>
    </source>
</evidence>
<feature type="domain" description="DNA helicase Pif1-like DEAD-box helicase" evidence="2">
    <location>
        <begin position="34"/>
        <end position="207"/>
    </location>
</feature>
<dbReference type="GO" id="GO:0000723">
    <property type="term" value="P:telomere maintenance"/>
    <property type="evidence" value="ECO:0007669"/>
    <property type="project" value="InterPro"/>
</dbReference>
<accession>W4LFL0</accession>